<feature type="compositionally biased region" description="Basic and acidic residues" evidence="1">
    <location>
        <begin position="50"/>
        <end position="64"/>
    </location>
</feature>
<feature type="transmembrane region" description="Helical" evidence="2">
    <location>
        <begin position="379"/>
        <end position="397"/>
    </location>
</feature>
<dbReference type="Proteomes" id="UP000075901">
    <property type="component" value="Unassembled WGS sequence"/>
</dbReference>
<feature type="region of interest" description="Disordered" evidence="1">
    <location>
        <begin position="16"/>
        <end position="86"/>
    </location>
</feature>
<dbReference type="EnsemblMetazoa" id="AMAM016613-RA">
    <property type="protein sequence ID" value="AMAM016613-PA"/>
    <property type="gene ID" value="AMAM016613"/>
</dbReference>
<keyword evidence="2" id="KW-0812">Transmembrane</keyword>
<keyword evidence="2" id="KW-0472">Membrane</keyword>
<reference evidence="3" key="2">
    <citation type="submission" date="2020-05" db="UniProtKB">
        <authorList>
            <consortium name="EnsemblMetazoa"/>
        </authorList>
    </citation>
    <scope>IDENTIFICATION</scope>
    <source>
        <strain evidence="3">maculatus3</strain>
    </source>
</reference>
<feature type="compositionally biased region" description="Polar residues" evidence="1">
    <location>
        <begin position="65"/>
        <end position="79"/>
    </location>
</feature>
<evidence type="ECO:0000256" key="1">
    <source>
        <dbReference type="SAM" id="MobiDB-lite"/>
    </source>
</evidence>
<feature type="region of interest" description="Disordered" evidence="1">
    <location>
        <begin position="140"/>
        <end position="224"/>
    </location>
</feature>
<protein>
    <submittedName>
        <fullName evidence="3">Uncharacterized protein</fullName>
    </submittedName>
</protein>
<name>A0A182SZL7_9DIPT</name>
<dbReference type="AlphaFoldDB" id="A0A182SZL7"/>
<evidence type="ECO:0000313" key="4">
    <source>
        <dbReference type="Proteomes" id="UP000075901"/>
    </source>
</evidence>
<feature type="compositionally biased region" description="Polar residues" evidence="1">
    <location>
        <begin position="102"/>
        <end position="120"/>
    </location>
</feature>
<accession>A0A182SZL7</accession>
<feature type="compositionally biased region" description="Basic and acidic residues" evidence="1">
    <location>
        <begin position="211"/>
        <end position="222"/>
    </location>
</feature>
<keyword evidence="4" id="KW-1185">Reference proteome</keyword>
<evidence type="ECO:0000256" key="2">
    <source>
        <dbReference type="SAM" id="Phobius"/>
    </source>
</evidence>
<evidence type="ECO:0000313" key="3">
    <source>
        <dbReference type="EnsemblMetazoa" id="AMAM016613-PA"/>
    </source>
</evidence>
<proteinExistence type="predicted"/>
<feature type="compositionally biased region" description="Basic and acidic residues" evidence="1">
    <location>
        <begin position="148"/>
        <end position="167"/>
    </location>
</feature>
<feature type="compositionally biased region" description="Low complexity" evidence="1">
    <location>
        <begin position="21"/>
        <end position="48"/>
    </location>
</feature>
<organism evidence="3 4">
    <name type="scientific">Anopheles maculatus</name>
    <dbReference type="NCBI Taxonomy" id="74869"/>
    <lineage>
        <taxon>Eukaryota</taxon>
        <taxon>Metazoa</taxon>
        <taxon>Ecdysozoa</taxon>
        <taxon>Arthropoda</taxon>
        <taxon>Hexapoda</taxon>
        <taxon>Insecta</taxon>
        <taxon>Pterygota</taxon>
        <taxon>Neoptera</taxon>
        <taxon>Endopterygota</taxon>
        <taxon>Diptera</taxon>
        <taxon>Nematocera</taxon>
        <taxon>Culicoidea</taxon>
        <taxon>Culicidae</taxon>
        <taxon>Anophelinae</taxon>
        <taxon>Anopheles</taxon>
        <taxon>Anopheles maculatus group</taxon>
    </lineage>
</organism>
<keyword evidence="2" id="KW-1133">Transmembrane helix</keyword>
<dbReference type="VEuPathDB" id="VectorBase:AMAM016613"/>
<feature type="region of interest" description="Disordered" evidence="1">
    <location>
        <begin position="98"/>
        <end position="120"/>
    </location>
</feature>
<sequence>MVHLRLTVSLPVMQLLGQGDGSTTSSRRSTSSIRGLGSELQPTGSGRSRSSREVEMRDVLETVRKQQLTSAAPSTSPTPHATDDDDRIVEDLLKDLHRSEGNNRPTEGSKAKNATLTGNTAELTEFERAVLSKYIRELQETEGGSSDVQRKAQADDQGDDSVRDNRLRNGGAQLDENANPLITGSGATIPNADHQHHDQPQSAQASGIHTAESEKANTKDETLPVAPSAHPQVVALVDANTLTSNGISTATTTTTAITTISNCILTAANNSNESCIDYPSKSDDNSARTMACDANAANDHNSVVTPSLCTTTTTNDGVEQAVVASQIDASTNASSSSASSAAATVVVVRTETGDSGGGNTTVAREAMAAIRNRAMRRNFSVWVGVTSCVWGLLLYLIKTYTGTTLECCSWSVD</sequence>
<reference evidence="4" key="1">
    <citation type="submission" date="2013-09" db="EMBL/GenBank/DDBJ databases">
        <title>The Genome Sequence of Anopheles maculatus species B.</title>
        <authorList>
            <consortium name="The Broad Institute Genomics Platform"/>
            <person name="Neafsey D.E."/>
            <person name="Besansky N."/>
            <person name="Howell P."/>
            <person name="Walton C."/>
            <person name="Young S.K."/>
            <person name="Zeng Q."/>
            <person name="Gargeya S."/>
            <person name="Fitzgerald M."/>
            <person name="Haas B."/>
            <person name="Abouelleil A."/>
            <person name="Allen A.W."/>
            <person name="Alvarado L."/>
            <person name="Arachchi H.M."/>
            <person name="Berlin A.M."/>
            <person name="Chapman S.B."/>
            <person name="Gainer-Dewar J."/>
            <person name="Goldberg J."/>
            <person name="Griggs A."/>
            <person name="Gujja S."/>
            <person name="Hansen M."/>
            <person name="Howarth C."/>
            <person name="Imamovic A."/>
            <person name="Ireland A."/>
            <person name="Larimer J."/>
            <person name="McCowan C."/>
            <person name="Murphy C."/>
            <person name="Pearson M."/>
            <person name="Poon T.W."/>
            <person name="Priest M."/>
            <person name="Roberts A."/>
            <person name="Saif S."/>
            <person name="Shea T."/>
            <person name="Sisk P."/>
            <person name="Sykes S."/>
            <person name="Wortman J."/>
            <person name="Nusbaum C."/>
            <person name="Birren B."/>
        </authorList>
    </citation>
    <scope>NUCLEOTIDE SEQUENCE [LARGE SCALE GENOMIC DNA]</scope>
    <source>
        <strain evidence="4">maculatus3</strain>
    </source>
</reference>